<keyword evidence="4" id="KW-1185">Reference proteome</keyword>
<keyword evidence="1" id="KW-0175">Coiled coil</keyword>
<evidence type="ECO:0008006" key="5">
    <source>
        <dbReference type="Google" id="ProtNLM"/>
    </source>
</evidence>
<dbReference type="PANTHER" id="PTHR46293">
    <property type="entry name" value="E3 UBIQUITIN PROTEIN LIGASE DRIP1"/>
    <property type="match status" value="1"/>
</dbReference>
<dbReference type="InterPro" id="IPR044807">
    <property type="entry name" value="DRIP1-like"/>
</dbReference>
<dbReference type="GO" id="GO:0004842">
    <property type="term" value="F:ubiquitin-protein transferase activity"/>
    <property type="evidence" value="ECO:0007669"/>
    <property type="project" value="InterPro"/>
</dbReference>
<dbReference type="Proteomes" id="UP000636709">
    <property type="component" value="Unassembled WGS sequence"/>
</dbReference>
<feature type="coiled-coil region" evidence="1">
    <location>
        <begin position="338"/>
        <end position="432"/>
    </location>
</feature>
<evidence type="ECO:0000313" key="4">
    <source>
        <dbReference type="Proteomes" id="UP000636709"/>
    </source>
</evidence>
<evidence type="ECO:0000256" key="1">
    <source>
        <dbReference type="SAM" id="Coils"/>
    </source>
</evidence>
<organism evidence="3 4">
    <name type="scientific">Digitaria exilis</name>
    <dbReference type="NCBI Taxonomy" id="1010633"/>
    <lineage>
        <taxon>Eukaryota</taxon>
        <taxon>Viridiplantae</taxon>
        <taxon>Streptophyta</taxon>
        <taxon>Embryophyta</taxon>
        <taxon>Tracheophyta</taxon>
        <taxon>Spermatophyta</taxon>
        <taxon>Magnoliopsida</taxon>
        <taxon>Liliopsida</taxon>
        <taxon>Poales</taxon>
        <taxon>Poaceae</taxon>
        <taxon>PACMAD clade</taxon>
        <taxon>Panicoideae</taxon>
        <taxon>Panicodae</taxon>
        <taxon>Paniceae</taxon>
        <taxon>Anthephorinae</taxon>
        <taxon>Digitaria</taxon>
    </lineage>
</organism>
<proteinExistence type="predicted"/>
<dbReference type="PANTHER" id="PTHR46293:SF7">
    <property type="entry name" value="E3 UBIQUITIN PROTEIN LIGASE DRIP2"/>
    <property type="match status" value="1"/>
</dbReference>
<reference evidence="3" key="1">
    <citation type="submission" date="2020-07" db="EMBL/GenBank/DDBJ databases">
        <title>Genome sequence and genetic diversity analysis of an under-domesticated orphan crop, white fonio (Digitaria exilis).</title>
        <authorList>
            <person name="Bennetzen J.L."/>
            <person name="Chen S."/>
            <person name="Ma X."/>
            <person name="Wang X."/>
            <person name="Yssel A.E.J."/>
            <person name="Chaluvadi S.R."/>
            <person name="Johnson M."/>
            <person name="Gangashetty P."/>
            <person name="Hamidou F."/>
            <person name="Sanogo M.D."/>
            <person name="Zwaenepoel A."/>
            <person name="Wallace J."/>
            <person name="Van De Peer Y."/>
            <person name="Van Deynze A."/>
        </authorList>
    </citation>
    <scope>NUCLEOTIDE SEQUENCE</scope>
    <source>
        <tissue evidence="3">Leaves</tissue>
    </source>
</reference>
<dbReference type="AlphaFoldDB" id="A0A835F970"/>
<feature type="coiled-coil region" evidence="1">
    <location>
        <begin position="491"/>
        <end position="525"/>
    </location>
</feature>
<dbReference type="InterPro" id="IPR013083">
    <property type="entry name" value="Znf_RING/FYVE/PHD"/>
</dbReference>
<name>A0A835F970_9POAL</name>
<dbReference type="EMBL" id="JACEFO010001605">
    <property type="protein sequence ID" value="KAF8732109.1"/>
    <property type="molecule type" value="Genomic_DNA"/>
</dbReference>
<feature type="region of interest" description="Disordered" evidence="2">
    <location>
        <begin position="1"/>
        <end position="48"/>
    </location>
</feature>
<dbReference type="OrthoDB" id="1305878at2759"/>
<protein>
    <recommendedName>
        <fullName evidence="5">RING-type domain-containing protein</fullName>
    </recommendedName>
</protein>
<accession>A0A835F970</accession>
<evidence type="ECO:0000313" key="3">
    <source>
        <dbReference type="EMBL" id="KAF8732109.1"/>
    </source>
</evidence>
<comment type="caution">
    <text evidence="3">The sequence shown here is derived from an EMBL/GenBank/DDBJ whole genome shotgun (WGS) entry which is preliminary data.</text>
</comment>
<dbReference type="Gene3D" id="3.30.40.10">
    <property type="entry name" value="Zinc/RING finger domain, C3HC4 (zinc finger)"/>
    <property type="match status" value="1"/>
</dbReference>
<sequence length="541" mass="60606">MTQRTRRATAAAAAAAGPRPDSTALLPPAQPPCRASTRRGRGGGAPEGLVRRSDVAPCLTCGICGGLLRDATAISECLDAFFNNSVLCSVCRKCIYDKLVKEDIKCCPTCGVHLGRSPLEKLRSCLFLSIFILILHLQHMRSKIFPAKRRKVVPDKNKKRNEKVSAESTLSSVVDIVTEGSIAPLPPSVSQIEAQKIDIEVIDEADEALVAQDSVYEYSILNLAPVGRDALSRIRCRDFYSACHLSPEAGALIVWQPPPILEEMVAHDQLAPRPDPQTCRNPATSDTEYKRQASAVEMNNTSAVAGSSCHDRITVQDDENLMGDIHALFSEIEARTTERELEKERAALLERTRILEERHQRELENERAAAAAAAAVAAAERSRIVEMMLQRELENEREAALHRTRILEERHQRELENERAAAAERTRIVEERLQRDLENERDAALVSTRSLDESFRSRSESELENGRAEKQALVLDILERSEELATLKYYSNMLEFEKTDLEHEVERLRKELDHVNTKHEKYVRQVKEFTDAVQGSLNSST</sequence>
<evidence type="ECO:0000256" key="2">
    <source>
        <dbReference type="SAM" id="MobiDB-lite"/>
    </source>
</evidence>
<gene>
    <name evidence="3" type="ORF">HU200_016070</name>
</gene>